<evidence type="ECO:0000313" key="1">
    <source>
        <dbReference type="EMBL" id="VDO00484.1"/>
    </source>
</evidence>
<dbReference type="EMBL" id="UZAE01003388">
    <property type="protein sequence ID" value="VDO00484.1"/>
    <property type="molecule type" value="Genomic_DNA"/>
</dbReference>
<keyword evidence="2" id="KW-1185">Reference proteome</keyword>
<name>A0A0R3TC38_RODNA</name>
<gene>
    <name evidence="1" type="ORF">HNAJ_LOCUS4624</name>
</gene>
<dbReference type="Proteomes" id="UP000278807">
    <property type="component" value="Unassembled WGS sequence"/>
</dbReference>
<organism evidence="3">
    <name type="scientific">Rodentolepis nana</name>
    <name type="common">Dwarf tapeworm</name>
    <name type="synonym">Hymenolepis nana</name>
    <dbReference type="NCBI Taxonomy" id="102285"/>
    <lineage>
        <taxon>Eukaryota</taxon>
        <taxon>Metazoa</taxon>
        <taxon>Spiralia</taxon>
        <taxon>Lophotrochozoa</taxon>
        <taxon>Platyhelminthes</taxon>
        <taxon>Cestoda</taxon>
        <taxon>Eucestoda</taxon>
        <taxon>Cyclophyllidea</taxon>
        <taxon>Hymenolepididae</taxon>
        <taxon>Rodentolepis</taxon>
    </lineage>
</organism>
<reference evidence="3" key="1">
    <citation type="submission" date="2017-02" db="UniProtKB">
        <authorList>
            <consortium name="WormBaseParasite"/>
        </authorList>
    </citation>
    <scope>IDENTIFICATION</scope>
</reference>
<protein>
    <submittedName>
        <fullName evidence="3">Reverse transcriptase domain-containing protein</fullName>
    </submittedName>
</protein>
<dbReference type="AlphaFoldDB" id="A0A0R3TC38"/>
<reference evidence="1 2" key="2">
    <citation type="submission" date="2018-11" db="EMBL/GenBank/DDBJ databases">
        <authorList>
            <consortium name="Pathogen Informatics"/>
        </authorList>
    </citation>
    <scope>NUCLEOTIDE SEQUENCE [LARGE SCALE GENOMIC DNA]</scope>
</reference>
<dbReference type="WBParaSite" id="HNAJ_0000462701-mRNA-1">
    <property type="protein sequence ID" value="HNAJ_0000462701-mRNA-1"/>
    <property type="gene ID" value="HNAJ_0000462701"/>
</dbReference>
<evidence type="ECO:0000313" key="3">
    <source>
        <dbReference type="WBParaSite" id="HNAJ_0000462701-mRNA-1"/>
    </source>
</evidence>
<proteinExistence type="predicted"/>
<accession>A0A0R3TC38</accession>
<sequence length="179" mass="20606">MVNRRVTWFLETNNVLRYEEAGFRPQRLTNQQVATLSQHINDALDARNTLTAPIMLYCCEIFSQFNTTYKMFIQPKMFYCCEPLITATEVLSNPSRRHTATEVTPKPLEKAQKATEVTLKPLEKAHNQARDGQNQEVTLKPLEKAHYQELRLITGGVKSTPRCNAPSYRKHHNMLLPCS</sequence>
<evidence type="ECO:0000313" key="2">
    <source>
        <dbReference type="Proteomes" id="UP000278807"/>
    </source>
</evidence>
<dbReference type="OrthoDB" id="6243574at2759"/>